<dbReference type="Proteomes" id="UP000177870">
    <property type="component" value="Chromosome"/>
</dbReference>
<dbReference type="Gene3D" id="1.40.20.10">
    <property type="entry name" value="CHAD domain"/>
    <property type="match status" value="1"/>
</dbReference>
<evidence type="ECO:0000313" key="3">
    <source>
        <dbReference type="Proteomes" id="UP000177870"/>
    </source>
</evidence>
<dbReference type="AlphaFoldDB" id="A0A1D8U1N2"/>
<proteinExistence type="predicted"/>
<dbReference type="PANTHER" id="PTHR39339:SF1">
    <property type="entry name" value="CHAD DOMAIN-CONTAINING PROTEIN"/>
    <property type="match status" value="1"/>
</dbReference>
<sequence>MNKLVLPQTKTIGEWSYLGIEKHFQKILSHEAAVLQDRDPEQLHQMRIGMRRLRTAVTSFTPALDLPKAASEKQIGKIARILGSLRDLDVLQETLHKGYQPKLPTKERKALKQAYVYLEKKRCKALTQVREALQGKPHQKLKQTLKRWLKKPTYKEIAQMPAAAVLPDLLLPIVSSLLLHPAWLVGVDLKDTGSQTPKQLKPAAVESLLALRGAMIHDLRKQAKRVRYQMNLFTELYSPTYKDYVEDMKQIQGILGDIQDSMVLDEFLNCVFHSDLKHKAPQLAQLLQANRYKSWQQWQTLQQNYLKPETRQAFRQILLTESGN</sequence>
<evidence type="ECO:0000259" key="1">
    <source>
        <dbReference type="PROSITE" id="PS51708"/>
    </source>
</evidence>
<dbReference type="InterPro" id="IPR007899">
    <property type="entry name" value="CHAD_dom"/>
</dbReference>
<gene>
    <name evidence="2" type="ORF">BJP34_33855</name>
</gene>
<dbReference type="InterPro" id="IPR038186">
    <property type="entry name" value="CHAD_dom_sf"/>
</dbReference>
<organism evidence="2 3">
    <name type="scientific">Moorena producens PAL-8-15-08-1</name>
    <dbReference type="NCBI Taxonomy" id="1458985"/>
    <lineage>
        <taxon>Bacteria</taxon>
        <taxon>Bacillati</taxon>
        <taxon>Cyanobacteriota</taxon>
        <taxon>Cyanophyceae</taxon>
        <taxon>Coleofasciculales</taxon>
        <taxon>Coleofasciculaceae</taxon>
        <taxon>Moorena</taxon>
    </lineage>
</organism>
<dbReference type="OrthoDB" id="9777271at2"/>
<dbReference type="PROSITE" id="PS51708">
    <property type="entry name" value="CHAD"/>
    <property type="match status" value="1"/>
</dbReference>
<dbReference type="Pfam" id="PF05235">
    <property type="entry name" value="CHAD"/>
    <property type="match status" value="1"/>
</dbReference>
<dbReference type="EMBL" id="CP017599">
    <property type="protein sequence ID" value="AOX03755.1"/>
    <property type="molecule type" value="Genomic_DNA"/>
</dbReference>
<feature type="domain" description="CHAD" evidence="1">
    <location>
        <begin position="9"/>
        <end position="311"/>
    </location>
</feature>
<dbReference type="PANTHER" id="PTHR39339">
    <property type="entry name" value="SLR1444 PROTEIN"/>
    <property type="match status" value="1"/>
</dbReference>
<dbReference type="SMART" id="SM00880">
    <property type="entry name" value="CHAD"/>
    <property type="match status" value="1"/>
</dbReference>
<dbReference type="STRING" id="1458985.BJP34_33855"/>
<accession>A0A1D8U1N2</accession>
<dbReference type="KEGG" id="mpro:BJP34_33855"/>
<protein>
    <submittedName>
        <fullName evidence="2">Metal-binding protein</fullName>
    </submittedName>
</protein>
<evidence type="ECO:0000313" key="2">
    <source>
        <dbReference type="EMBL" id="AOX03755.1"/>
    </source>
</evidence>
<reference evidence="3" key="1">
    <citation type="submission" date="2016-10" db="EMBL/GenBank/DDBJ databases">
        <title>Comparative genomics uncovers the prolific and rare metabolic potential of the cyanobacterial genus Moorea.</title>
        <authorList>
            <person name="Leao T."/>
            <person name="Castelao G."/>
            <person name="Korobeynikov A."/>
            <person name="Monroe E.A."/>
            <person name="Podell S."/>
            <person name="Glukhov E."/>
            <person name="Allen E."/>
            <person name="Gerwick W.H."/>
            <person name="Gerwick L."/>
        </authorList>
    </citation>
    <scope>NUCLEOTIDE SEQUENCE [LARGE SCALE GENOMIC DNA]</scope>
    <source>
        <strain evidence="3">PAL-8-15-08-1</strain>
    </source>
</reference>
<name>A0A1D8U1N2_9CYAN</name>
<dbReference type="RefSeq" id="WP_070396124.1">
    <property type="nucleotide sequence ID" value="NZ_CP017599.1"/>
</dbReference>